<protein>
    <recommendedName>
        <fullName evidence="3">Glycosyl transferase family 1 domain-containing protein</fullName>
    </recommendedName>
</protein>
<evidence type="ECO:0000313" key="1">
    <source>
        <dbReference type="EMBL" id="KYG81127.1"/>
    </source>
</evidence>
<proteinExistence type="predicted"/>
<accession>A0A150XQU9</accession>
<dbReference type="RefSeq" id="WP_068413433.1">
    <property type="nucleotide sequence ID" value="NZ_LRDB01000006.1"/>
</dbReference>
<organism evidence="1 2">
    <name type="scientific">Roseivirga echinicomitans</name>
    <dbReference type="NCBI Taxonomy" id="296218"/>
    <lineage>
        <taxon>Bacteria</taxon>
        <taxon>Pseudomonadati</taxon>
        <taxon>Bacteroidota</taxon>
        <taxon>Cytophagia</taxon>
        <taxon>Cytophagales</taxon>
        <taxon>Roseivirgaceae</taxon>
        <taxon>Roseivirga</taxon>
    </lineage>
</organism>
<gene>
    <name evidence="1" type="ORF">AWN68_16445</name>
</gene>
<dbReference type="Proteomes" id="UP000075615">
    <property type="component" value="Unassembled WGS sequence"/>
</dbReference>
<dbReference type="STRING" id="296218.AWN68_16445"/>
<keyword evidence="2" id="KW-1185">Reference proteome</keyword>
<evidence type="ECO:0008006" key="3">
    <source>
        <dbReference type="Google" id="ProtNLM"/>
    </source>
</evidence>
<comment type="caution">
    <text evidence="1">The sequence shown here is derived from an EMBL/GenBank/DDBJ whole genome shotgun (WGS) entry which is preliminary data.</text>
</comment>
<sequence length="411" mass="48083">MKVFIGLNNIASVFSDMKNGFADLGVETFIVSRYLPSSVIIHDFADFNTAKVKNKFPIFRPGFIHYRLRNIWLKLVDAYILRRAVKECDVFVFISSSFNDDFMDLEYLKKKGKKVVMVFVGDDVRWFFGMEQEFNKYGLDPIEYDLEELKTQTALTERLTRIRNSEKYADFIFSRLDQAQLQLRPYYRWNMMVNAEQITENRTQRRTRPVVVHAPSDRSVKGTKFVLKAMEELQKEGYDFIVQLIENVPHEKAMEMYSNADILIDQLLCPGSGKLATEALASGAVVMANMSYERYPQQNPVDCPIVDVNPYTLKERLALLIDDYDERKKLAERSRTYVENHLDVRFFCKKVIDLVKNETIDYDYIPSFFRDDYVPISHEEKLLLNSWTQLVQGEAWYAKYVASGDRKGLIF</sequence>
<dbReference type="AlphaFoldDB" id="A0A150XQU9"/>
<dbReference type="Gene3D" id="3.40.50.2000">
    <property type="entry name" value="Glycogen Phosphorylase B"/>
    <property type="match status" value="1"/>
</dbReference>
<dbReference type="OrthoDB" id="9806653at2"/>
<reference evidence="1 2" key="1">
    <citation type="submission" date="2016-01" db="EMBL/GenBank/DDBJ databases">
        <title>Genome sequencing of Roseivirga echinicomitans KMM 6058.</title>
        <authorList>
            <person name="Selvaratnam C."/>
            <person name="Thevarajoo S."/>
            <person name="Goh K.M."/>
            <person name="Ee R."/>
            <person name="Chan K.-G."/>
            <person name="Chong C.S."/>
        </authorList>
    </citation>
    <scope>NUCLEOTIDE SEQUENCE [LARGE SCALE GENOMIC DNA]</scope>
    <source>
        <strain evidence="1 2">KMM 6058</strain>
    </source>
</reference>
<dbReference type="EMBL" id="LRDB01000006">
    <property type="protein sequence ID" value="KYG81127.1"/>
    <property type="molecule type" value="Genomic_DNA"/>
</dbReference>
<evidence type="ECO:0000313" key="2">
    <source>
        <dbReference type="Proteomes" id="UP000075615"/>
    </source>
</evidence>
<dbReference type="SUPFAM" id="SSF53756">
    <property type="entry name" value="UDP-Glycosyltransferase/glycogen phosphorylase"/>
    <property type="match status" value="1"/>
</dbReference>
<name>A0A150XQU9_9BACT</name>